<dbReference type="GO" id="GO:0005576">
    <property type="term" value="C:extracellular region"/>
    <property type="evidence" value="ECO:0007669"/>
    <property type="project" value="UniProtKB-SubCell"/>
</dbReference>
<keyword evidence="3" id="KW-0964">Secreted</keyword>
<dbReference type="GeneTree" id="ENSGT00940000177721"/>
<sequence length="108" mass="11950">MRSAVLVLGLCALVPLVYGACYRSLPEFGATECIDETDQTAHEVGSSWTNSKCIDCNCEPDGMTCCDGLPSITGYDEDCTVEYDYENCTFDVFKKDDRSEKCEFQAVL</sequence>
<evidence type="ECO:0000313" key="7">
    <source>
        <dbReference type="Proteomes" id="UP000018467"/>
    </source>
</evidence>
<dbReference type="Ensembl" id="ENSAMXT00000034511.1">
    <property type="protein sequence ID" value="ENSAMXP00000032356.1"/>
    <property type="gene ID" value="ENSAMXG00000044044.1"/>
</dbReference>
<evidence type="ECO:0000256" key="5">
    <source>
        <dbReference type="SAM" id="SignalP"/>
    </source>
</evidence>
<reference evidence="6" key="4">
    <citation type="submission" date="2025-09" db="UniProtKB">
        <authorList>
            <consortium name="Ensembl"/>
        </authorList>
    </citation>
    <scope>IDENTIFICATION</scope>
</reference>
<proteinExistence type="inferred from homology"/>
<feature type="chain" id="PRO_5017282026" description="Beta-microseminoprotein" evidence="5">
    <location>
        <begin position="20"/>
        <end position="108"/>
    </location>
</feature>
<evidence type="ECO:0000313" key="6">
    <source>
        <dbReference type="Ensembl" id="ENSAMXP00000032356.1"/>
    </source>
</evidence>
<keyword evidence="5" id="KW-0732">Signal</keyword>
<dbReference type="AlphaFoldDB" id="A0A3B1IRJ6"/>
<reference evidence="7" key="1">
    <citation type="submission" date="2013-03" db="EMBL/GenBank/DDBJ databases">
        <authorList>
            <person name="Jeffery W."/>
            <person name="Warren W."/>
            <person name="Wilson R.K."/>
        </authorList>
    </citation>
    <scope>NUCLEOTIDE SEQUENCE</scope>
    <source>
        <strain evidence="7">female</strain>
    </source>
</reference>
<evidence type="ECO:0008006" key="8">
    <source>
        <dbReference type="Google" id="ProtNLM"/>
    </source>
</evidence>
<evidence type="ECO:0000256" key="4">
    <source>
        <dbReference type="ARBA" id="ARBA00023157"/>
    </source>
</evidence>
<keyword evidence="7" id="KW-1185">Reference proteome</keyword>
<keyword evidence="4" id="KW-1015">Disulfide bond</keyword>
<feature type="signal peptide" evidence="5">
    <location>
        <begin position="1"/>
        <end position="19"/>
    </location>
</feature>
<dbReference type="Pfam" id="PF05825">
    <property type="entry name" value="PSP94"/>
    <property type="match status" value="1"/>
</dbReference>
<accession>A0A3B1IRJ6</accession>
<comment type="similarity">
    <text evidence="2">Belongs to the beta-microseminoprotein family.</text>
</comment>
<dbReference type="InterPro" id="IPR008735">
    <property type="entry name" value="PSP94"/>
</dbReference>
<dbReference type="PANTHER" id="PTHR10500:SF7">
    <property type="entry name" value="BETA-MICROSEMINOPROTEIN"/>
    <property type="match status" value="1"/>
</dbReference>
<reference evidence="7" key="2">
    <citation type="journal article" date="2014" name="Nat. Commun.">
        <title>The cavefish genome reveals candidate genes for eye loss.</title>
        <authorList>
            <person name="McGaugh S.E."/>
            <person name="Gross J.B."/>
            <person name="Aken B."/>
            <person name="Blin M."/>
            <person name="Borowsky R."/>
            <person name="Chalopin D."/>
            <person name="Hinaux H."/>
            <person name="Jeffery W.R."/>
            <person name="Keene A."/>
            <person name="Ma L."/>
            <person name="Minx P."/>
            <person name="Murphy D."/>
            <person name="O'Quin K.E."/>
            <person name="Retaux S."/>
            <person name="Rohner N."/>
            <person name="Searle S.M."/>
            <person name="Stahl B.A."/>
            <person name="Tabin C."/>
            <person name="Volff J.N."/>
            <person name="Yoshizawa M."/>
            <person name="Warren W.C."/>
        </authorList>
    </citation>
    <scope>NUCLEOTIDE SEQUENCE [LARGE SCALE GENOMIC DNA]</scope>
    <source>
        <strain evidence="7">female</strain>
    </source>
</reference>
<organism evidence="6 7">
    <name type="scientific">Astyanax mexicanus</name>
    <name type="common">Blind cave fish</name>
    <name type="synonym">Astyanax fasciatus mexicanus</name>
    <dbReference type="NCBI Taxonomy" id="7994"/>
    <lineage>
        <taxon>Eukaryota</taxon>
        <taxon>Metazoa</taxon>
        <taxon>Chordata</taxon>
        <taxon>Craniata</taxon>
        <taxon>Vertebrata</taxon>
        <taxon>Euteleostomi</taxon>
        <taxon>Actinopterygii</taxon>
        <taxon>Neopterygii</taxon>
        <taxon>Teleostei</taxon>
        <taxon>Ostariophysi</taxon>
        <taxon>Characiformes</taxon>
        <taxon>Characoidei</taxon>
        <taxon>Acestrorhamphidae</taxon>
        <taxon>Acestrorhamphinae</taxon>
        <taxon>Astyanax</taxon>
    </lineage>
</organism>
<reference evidence="6" key="3">
    <citation type="submission" date="2025-08" db="UniProtKB">
        <authorList>
            <consortium name="Ensembl"/>
        </authorList>
    </citation>
    <scope>IDENTIFICATION</scope>
</reference>
<dbReference type="Gene3D" id="2.60.40.1900">
    <property type="entry name" value="Beta-microseminoprotein (PSP94) domain"/>
    <property type="match status" value="1"/>
</dbReference>
<dbReference type="PANTHER" id="PTHR10500">
    <property type="entry name" value="BETA-MICROSEMINOPROTEIN"/>
    <property type="match status" value="1"/>
</dbReference>
<comment type="subcellular location">
    <subcellularLocation>
        <location evidence="1">Secreted</location>
    </subcellularLocation>
</comment>
<dbReference type="GeneID" id="103022702"/>
<protein>
    <recommendedName>
        <fullName evidence="8">Beta-microseminoprotein</fullName>
    </recommendedName>
</protein>
<dbReference type="KEGG" id="amex:103022702"/>
<evidence type="ECO:0000256" key="2">
    <source>
        <dbReference type="ARBA" id="ARBA00010352"/>
    </source>
</evidence>
<dbReference type="Bgee" id="ENSAMXG00000044044">
    <property type="expression patterns" value="Expressed in pharyngeal gill and 8 other cell types or tissues"/>
</dbReference>
<name>A0A3B1IRJ6_ASTMX</name>
<evidence type="ECO:0000256" key="1">
    <source>
        <dbReference type="ARBA" id="ARBA00004613"/>
    </source>
</evidence>
<evidence type="ECO:0000256" key="3">
    <source>
        <dbReference type="ARBA" id="ARBA00022525"/>
    </source>
</evidence>
<dbReference type="Proteomes" id="UP000018467">
    <property type="component" value="Unassembled WGS sequence"/>
</dbReference>